<gene>
    <name evidence="1" type="ORF">QX233_05465</name>
</gene>
<evidence type="ECO:0000313" key="1">
    <source>
        <dbReference type="EMBL" id="MDN4011896.1"/>
    </source>
</evidence>
<dbReference type="Pfam" id="PF16266">
    <property type="entry name" value="DUF4919"/>
    <property type="match status" value="1"/>
</dbReference>
<reference evidence="1" key="1">
    <citation type="submission" date="2023-06" db="EMBL/GenBank/DDBJ databases">
        <title>Two Chryseobacterium gambrini strains from China.</title>
        <authorList>
            <person name="Zeng J."/>
            <person name="Wu Y."/>
        </authorList>
    </citation>
    <scope>NUCLEOTIDE SEQUENCE</scope>
    <source>
        <strain evidence="1">SQ219</strain>
    </source>
</reference>
<sequence length="225" mass="26559">MTLKTAFTVALLLLFNFFRTQKPEFKAPDYASIQKNIEDKKSEFYYPDLLKKLKQNDTLITQEQYRHLYYGYTFQPDYEPYKIDDNLEEMTKFYRGEISDKDLPKGIKLFRQTLEKNPLDLRAMNYLAYLYHLTKDEVTAKKISRNFHGLLEAFLSSGDGMTCGTGFHVISISHEYVLMNMFEMEAQSQSYDGVCDYQEFEKGKYKIAGLYFNVSKLYGKMSFKR</sequence>
<dbReference type="EMBL" id="JAUHGV010000004">
    <property type="protein sequence ID" value="MDN4011896.1"/>
    <property type="molecule type" value="Genomic_DNA"/>
</dbReference>
<accession>A0AAJ1VJJ3</accession>
<dbReference type="AlphaFoldDB" id="A0AAJ1VJJ3"/>
<evidence type="ECO:0000313" key="2">
    <source>
        <dbReference type="Proteomes" id="UP001225933"/>
    </source>
</evidence>
<dbReference type="Proteomes" id="UP001225933">
    <property type="component" value="Unassembled WGS sequence"/>
</dbReference>
<dbReference type="InterPro" id="IPR032578">
    <property type="entry name" value="DUF4919"/>
</dbReference>
<organism evidence="1 2">
    <name type="scientific">Chryseobacterium gambrini</name>
    <dbReference type="NCBI Taxonomy" id="373672"/>
    <lineage>
        <taxon>Bacteria</taxon>
        <taxon>Pseudomonadati</taxon>
        <taxon>Bacteroidota</taxon>
        <taxon>Flavobacteriia</taxon>
        <taxon>Flavobacteriales</taxon>
        <taxon>Weeksellaceae</taxon>
        <taxon>Chryseobacterium group</taxon>
        <taxon>Chryseobacterium</taxon>
    </lineage>
</organism>
<proteinExistence type="predicted"/>
<comment type="caution">
    <text evidence="1">The sequence shown here is derived from an EMBL/GenBank/DDBJ whole genome shotgun (WGS) entry which is preliminary data.</text>
</comment>
<name>A0AAJ1VJJ3_9FLAO</name>
<dbReference type="RefSeq" id="WP_214590968.1">
    <property type="nucleotide sequence ID" value="NZ_JAUHGV010000004.1"/>
</dbReference>
<protein>
    <submittedName>
        <fullName evidence="1">DUF4919 domain-containing protein</fullName>
    </submittedName>
</protein>